<dbReference type="PANTHER" id="PTHR10907:SF47">
    <property type="entry name" value="REGUCALCIN"/>
    <property type="match status" value="1"/>
</dbReference>
<accession>A0ABW5MYI5</accession>
<evidence type="ECO:0000256" key="1">
    <source>
        <dbReference type="ARBA" id="ARBA00008853"/>
    </source>
</evidence>
<dbReference type="InterPro" id="IPR005511">
    <property type="entry name" value="SMP-30"/>
</dbReference>
<feature type="domain" description="SMP-30/Gluconolactonase/LRE-like region" evidence="2">
    <location>
        <begin position="15"/>
        <end position="251"/>
    </location>
</feature>
<comment type="caution">
    <text evidence="3">The sequence shown here is derived from an EMBL/GenBank/DDBJ whole genome shotgun (WGS) entry which is preliminary data.</text>
</comment>
<evidence type="ECO:0000313" key="3">
    <source>
        <dbReference type="EMBL" id="MFD2588227.1"/>
    </source>
</evidence>
<keyword evidence="4" id="KW-1185">Reference proteome</keyword>
<dbReference type="GO" id="GO:0016787">
    <property type="term" value="F:hydrolase activity"/>
    <property type="evidence" value="ECO:0007669"/>
    <property type="project" value="UniProtKB-KW"/>
</dbReference>
<evidence type="ECO:0000313" key="4">
    <source>
        <dbReference type="Proteomes" id="UP001597526"/>
    </source>
</evidence>
<dbReference type="Proteomes" id="UP001597526">
    <property type="component" value="Unassembled WGS sequence"/>
</dbReference>
<dbReference type="EC" id="3.1.1.99" evidence="3"/>
<comment type="similarity">
    <text evidence="1">Belongs to the SMP-30/CGR1 family.</text>
</comment>
<sequence length="278" mass="31425">MEPTLIFHSGMELLEGPVFDCQNEYLYFVSILDCLVYCYNPGNHEILSVKLDSPVSCVYILGFKKILAASKNGFYEINFTTLEKSFRFQIGIDENVRYNDGIQDSIGRYIIGTMGYPEVQEEIGTVYSYHQGSFSTLIERTTISNGLAFTNDSRVLYFIDTPTKKVAKYFYDISKGTVVFDSNVIEFVGEGSPDGMCIDQEGMLWIAEWGGSCISKWNPDTGRQLNKLYLPCLNVTSCCFDHLGNLYVTTAKSELAEEHMGGNLYYFELTKNQTIEQG</sequence>
<reference evidence="4" key="1">
    <citation type="journal article" date="2019" name="Int. J. Syst. Evol. Microbiol.">
        <title>The Global Catalogue of Microorganisms (GCM) 10K type strain sequencing project: providing services to taxonomists for standard genome sequencing and annotation.</title>
        <authorList>
            <consortium name="The Broad Institute Genomics Platform"/>
            <consortium name="The Broad Institute Genome Sequencing Center for Infectious Disease"/>
            <person name="Wu L."/>
            <person name="Ma J."/>
        </authorList>
    </citation>
    <scope>NUCLEOTIDE SEQUENCE [LARGE SCALE GENOMIC DNA]</scope>
    <source>
        <strain evidence="4">KCTC 52368</strain>
    </source>
</reference>
<dbReference type="InterPro" id="IPR011042">
    <property type="entry name" value="6-blade_b-propeller_TolB-like"/>
</dbReference>
<dbReference type="Gene3D" id="2.120.10.30">
    <property type="entry name" value="TolB, C-terminal domain"/>
    <property type="match status" value="1"/>
</dbReference>
<evidence type="ECO:0000259" key="2">
    <source>
        <dbReference type="Pfam" id="PF08450"/>
    </source>
</evidence>
<dbReference type="InterPro" id="IPR013658">
    <property type="entry name" value="SGL"/>
</dbReference>
<name>A0ABW5MYI5_9FLAO</name>
<dbReference type="RefSeq" id="WP_377767758.1">
    <property type="nucleotide sequence ID" value="NZ_JBHULB010000075.1"/>
</dbReference>
<dbReference type="Pfam" id="PF08450">
    <property type="entry name" value="SGL"/>
    <property type="match status" value="1"/>
</dbReference>
<dbReference type="PRINTS" id="PR01790">
    <property type="entry name" value="SMP30FAMILY"/>
</dbReference>
<dbReference type="EMBL" id="JBHULB010000075">
    <property type="protein sequence ID" value="MFD2588227.1"/>
    <property type="molecule type" value="Genomic_DNA"/>
</dbReference>
<organism evidence="3 4">
    <name type="scientific">Croceitalea marina</name>
    <dbReference type="NCBI Taxonomy" id="1775166"/>
    <lineage>
        <taxon>Bacteria</taxon>
        <taxon>Pseudomonadati</taxon>
        <taxon>Bacteroidota</taxon>
        <taxon>Flavobacteriia</taxon>
        <taxon>Flavobacteriales</taxon>
        <taxon>Flavobacteriaceae</taxon>
        <taxon>Croceitalea</taxon>
    </lineage>
</organism>
<protein>
    <submittedName>
        <fullName evidence="3">SMP-30/gluconolactonase/LRE family protein</fullName>
        <ecNumber evidence="3">3.1.1.99</ecNumber>
    </submittedName>
</protein>
<keyword evidence="3" id="KW-0378">Hydrolase</keyword>
<gene>
    <name evidence="3" type="ORF">ACFSQJ_14905</name>
</gene>
<proteinExistence type="inferred from homology"/>
<dbReference type="SUPFAM" id="SSF63829">
    <property type="entry name" value="Calcium-dependent phosphotriesterase"/>
    <property type="match status" value="1"/>
</dbReference>
<dbReference type="PANTHER" id="PTHR10907">
    <property type="entry name" value="REGUCALCIN"/>
    <property type="match status" value="1"/>
</dbReference>